<reference evidence="1" key="1">
    <citation type="submission" date="2014-05" db="EMBL/GenBank/DDBJ databases">
        <authorList>
            <person name="Chronopoulou M."/>
        </authorList>
    </citation>
    <scope>NUCLEOTIDE SEQUENCE</scope>
    <source>
        <tissue evidence="1">Whole organism</tissue>
    </source>
</reference>
<accession>A0A0K2U6N6</accession>
<protein>
    <submittedName>
        <fullName evidence="1">Putative LOC100574098 [Acyrthosiphon pisum]</fullName>
    </submittedName>
</protein>
<name>A0A0K2U6N6_LEPSM</name>
<sequence>MKISILKPEAVPTIFPEAPSYLSVLPTPKRKTSLALSINRCVKERKSVEATKSAFIDSDIIARFEAIQEKIDRS</sequence>
<evidence type="ECO:0000313" key="1">
    <source>
        <dbReference type="EMBL" id="CDW33919.1"/>
    </source>
</evidence>
<dbReference type="EMBL" id="HACA01016558">
    <property type="protein sequence ID" value="CDW33919.1"/>
    <property type="molecule type" value="Transcribed_RNA"/>
</dbReference>
<organism evidence="1">
    <name type="scientific">Lepeophtheirus salmonis</name>
    <name type="common">Salmon louse</name>
    <name type="synonym">Caligus salmonis</name>
    <dbReference type="NCBI Taxonomy" id="72036"/>
    <lineage>
        <taxon>Eukaryota</taxon>
        <taxon>Metazoa</taxon>
        <taxon>Ecdysozoa</taxon>
        <taxon>Arthropoda</taxon>
        <taxon>Crustacea</taxon>
        <taxon>Multicrustacea</taxon>
        <taxon>Hexanauplia</taxon>
        <taxon>Copepoda</taxon>
        <taxon>Siphonostomatoida</taxon>
        <taxon>Caligidae</taxon>
        <taxon>Lepeophtheirus</taxon>
    </lineage>
</organism>
<proteinExistence type="predicted"/>
<dbReference type="AlphaFoldDB" id="A0A0K2U6N6"/>